<feature type="domain" description="FHA" evidence="10">
    <location>
        <begin position="109"/>
        <end position="162"/>
    </location>
</feature>
<dbReference type="Gene3D" id="1.10.510.10">
    <property type="entry name" value="Transferase(Phosphotransferase) domain 1"/>
    <property type="match status" value="1"/>
</dbReference>
<evidence type="ECO:0000256" key="6">
    <source>
        <dbReference type="ARBA" id="ARBA00023006"/>
    </source>
</evidence>
<dbReference type="InterPro" id="IPR045269">
    <property type="entry name" value="Atg1-like"/>
</dbReference>
<protein>
    <recommendedName>
        <fullName evidence="7">Autophagy-related protein 1</fullName>
    </recommendedName>
</protein>
<evidence type="ECO:0000313" key="12">
    <source>
        <dbReference type="EMBL" id="KAG6013512.1"/>
    </source>
</evidence>
<dbReference type="InterPro" id="IPR011009">
    <property type="entry name" value="Kinase-like_dom_sf"/>
</dbReference>
<dbReference type="GO" id="GO:0006914">
    <property type="term" value="P:autophagy"/>
    <property type="evidence" value="ECO:0007669"/>
    <property type="project" value="UniProtKB-KW"/>
</dbReference>
<evidence type="ECO:0000259" key="10">
    <source>
        <dbReference type="PROSITE" id="PS50006"/>
    </source>
</evidence>
<feature type="binding site" evidence="8">
    <location>
        <position position="332"/>
    </location>
    <ligand>
        <name>ATP</name>
        <dbReference type="ChEBI" id="CHEBI:30616"/>
    </ligand>
</feature>
<feature type="compositionally biased region" description="Low complexity" evidence="9">
    <location>
        <begin position="822"/>
        <end position="832"/>
    </location>
</feature>
<dbReference type="FunFam" id="3.30.200.20:FF:000470">
    <property type="entry name" value="Serine/threonine-protein kinase RAD53"/>
    <property type="match status" value="1"/>
</dbReference>
<dbReference type="SUPFAM" id="SSF56112">
    <property type="entry name" value="Protein kinase-like (PK-like)"/>
    <property type="match status" value="1"/>
</dbReference>
<sequence>MDGTQPTQATQNVLDPRRVGKQNSGFSDEDISDIICVLYPQSESARQEVQRLAQEGSPHVIGREEADGVEPDYDLEDHASRFESHPTGHGNYAIILRLSSQILNPAAGFAFGRNTARCDVVFLNDPCRRLSNIHFRIHVNEYGNVMIEDQSTNGTFVDRQLLTCHPKDKKSQPINKWVLSSGTLIKILLHDAVRDLTFRVRVPRRDEGYDRAYLAKVEDYFIRHGLQPSTAGGGGRGDPSRQQPQANNTGIVDIFRVPGAPLNKRVGFLPNPTTNRPSPSPSPARKELLTSGTGTEWKGSGKYNRVSMVGQGAFAVVHKVTSKYDGLPYAAKEIDKRRFIKNGVLDHKVENEMKIMQRVQHPNIVRYIETIDWEDRLIIIIMEFVGGGDLGRAIRDSVPFTVNMTQIMSTQLLSALGYLHANNITHRDVKPDNILIQSLDPLVVKLTDFGLSKMVDRAETFLRTFCGTLLYCAPEVYTEYVEYDERGRRIRGKKVRRRPGQRYGHAVDIWSLGGVLFYALTGSSPYPVQSGTGISHSELLHKIMTTELDTRPLQRHGVDEQGVDFVRRMLHKRPEHRATIPELESHAWLGALGSTVQASQSYDEITDDEDYPSQLLLRQQADRGEEMVSDSMSDYSDKENGPMAEDDGQQRPLQSHEYEQQRLLQNHEYEQQQLLQNHEYEQQQQQQQRRLFGEIGASAIGSSGAIPSDFLNLSSQDSMGVTEIMDSHEDEAGESVDSDTIRGRNRRAFRHNTASLCANQSADQLQSLVENVASQSLGGSGSTGGAPAQDARDAQDAQVSQEARDAQDFQNVQNGQDDALASRRSSYSMDPSSSKRKPCSNEASDEDFDDKVPPPRKPTIKRLKSEGNLVVGGDIPDDVLAEYKLLARMPQVIRLESGRLIDYPVSKMEFWEQDKTTWHLRYPEMTQLQHDAFKQAARNGGEEFWPGKSPLWGLAMKYFAPISRSSASTSTSSRPSTSSGAGPVVLRREDSKSTNDAIPMKKMATTTMDDIPSTAAPIEPDSLPNTCPPDTKIVVPVQDDTAGHRAVALIDTDASSCVQGISFPVTDVLLSFGRGPENTEVFHDKLEPRVPKYAFKLMLWKDGYDPSRHVGKGNQPWCKEGGGSGTGTGTRKEEASSYHFWISSKATLGIRINGYNLASSEPKNPSGPSHYWAKVYDGDSLTIWGGQDLENQTTLALRCLWGGSAEGRPANKRHLEVAPPHVAAKLDRACQRTERRMRDIAEKERMSNEAKAEFAERKRHVERERERSRVFEEKRQEAVAFLAARPKTAAACASSASRRASASPARAGTGTAGLMAQRSKMLGGRFGPDKAVAYYGR</sequence>
<name>A0A9P7NDA8_9HYPO</name>
<evidence type="ECO:0000259" key="11">
    <source>
        <dbReference type="PROSITE" id="PS50011"/>
    </source>
</evidence>
<evidence type="ECO:0000256" key="2">
    <source>
        <dbReference type="ARBA" id="ARBA00005575"/>
    </source>
</evidence>
<feature type="region of interest" description="Disordered" evidence="9">
    <location>
        <begin position="1243"/>
        <end position="1263"/>
    </location>
</feature>
<feature type="compositionally biased region" description="Low complexity" evidence="9">
    <location>
        <begin position="965"/>
        <end position="983"/>
    </location>
</feature>
<dbReference type="Gene3D" id="2.60.200.20">
    <property type="match status" value="1"/>
</dbReference>
<evidence type="ECO:0000256" key="1">
    <source>
        <dbReference type="ARBA" id="ARBA00004623"/>
    </source>
</evidence>
<feature type="region of interest" description="Disordered" evidence="9">
    <location>
        <begin position="1111"/>
        <end position="1131"/>
    </location>
</feature>
<keyword evidence="3" id="KW-0813">Transport</keyword>
<reference evidence="12" key="1">
    <citation type="journal article" date="2020" name="bioRxiv">
        <title>Whole genome comparisons of ergot fungi reveals the divergence and evolution of species within the genus Claviceps are the result of varying mechanisms driving genome evolution and host range expansion.</title>
        <authorList>
            <person name="Wyka S.A."/>
            <person name="Mondo S.J."/>
            <person name="Liu M."/>
            <person name="Dettman J."/>
            <person name="Nalam V."/>
            <person name="Broders K.D."/>
        </authorList>
    </citation>
    <scope>NUCLEOTIDE SEQUENCE</scope>
    <source>
        <strain evidence="12">CCC 602</strain>
    </source>
</reference>
<dbReference type="GO" id="GO:0005524">
    <property type="term" value="F:ATP binding"/>
    <property type="evidence" value="ECO:0007669"/>
    <property type="project" value="UniProtKB-UniRule"/>
</dbReference>
<evidence type="ECO:0000256" key="3">
    <source>
        <dbReference type="ARBA" id="ARBA00022448"/>
    </source>
</evidence>
<dbReference type="PANTHER" id="PTHR24348:SF70">
    <property type="entry name" value="PROTEIN KINASE DOMAIN CONTAINING PROTEIN"/>
    <property type="match status" value="1"/>
</dbReference>
<dbReference type="GO" id="GO:0034045">
    <property type="term" value="C:phagophore assembly site membrane"/>
    <property type="evidence" value="ECO:0007669"/>
    <property type="project" value="UniProtKB-SubCell"/>
</dbReference>
<evidence type="ECO:0000256" key="4">
    <source>
        <dbReference type="ARBA" id="ARBA00022741"/>
    </source>
</evidence>
<keyword evidence="4 8" id="KW-0547">Nucleotide-binding</keyword>
<accession>A0A9P7NDA8</accession>
<dbReference type="SMART" id="SM00240">
    <property type="entry name" value="FHA"/>
    <property type="match status" value="1"/>
</dbReference>
<dbReference type="GO" id="GO:0004674">
    <property type="term" value="F:protein serine/threonine kinase activity"/>
    <property type="evidence" value="ECO:0007669"/>
    <property type="project" value="InterPro"/>
</dbReference>
<proteinExistence type="inferred from homology"/>
<evidence type="ECO:0000313" key="13">
    <source>
        <dbReference type="Proteomes" id="UP000748025"/>
    </source>
</evidence>
<dbReference type="Pfam" id="PF00498">
    <property type="entry name" value="FHA"/>
    <property type="match status" value="1"/>
</dbReference>
<evidence type="ECO:0000256" key="9">
    <source>
        <dbReference type="SAM" id="MobiDB-lite"/>
    </source>
</evidence>
<feature type="region of interest" description="Disordered" evidence="9">
    <location>
        <begin position="776"/>
        <end position="860"/>
    </location>
</feature>
<gene>
    <name evidence="12" type="ORF">E4U43_007252</name>
</gene>
<dbReference type="OrthoDB" id="504170at2759"/>
<comment type="subcellular location">
    <subcellularLocation>
        <location evidence="1">Preautophagosomal structure membrane</location>
        <topology evidence="1">Peripheral membrane protein</topology>
    </subcellularLocation>
</comment>
<dbReference type="InterPro" id="IPR008984">
    <property type="entry name" value="SMAD_FHA_dom_sf"/>
</dbReference>
<dbReference type="SUPFAM" id="SSF49879">
    <property type="entry name" value="SMAD/FHA domain"/>
    <property type="match status" value="1"/>
</dbReference>
<dbReference type="PROSITE" id="PS00108">
    <property type="entry name" value="PROTEIN_KINASE_ST"/>
    <property type="match status" value="1"/>
</dbReference>
<dbReference type="SMART" id="SM00220">
    <property type="entry name" value="S_TKc"/>
    <property type="match status" value="1"/>
</dbReference>
<feature type="region of interest" description="Disordered" evidence="9">
    <location>
        <begin position="1"/>
        <end position="27"/>
    </location>
</feature>
<dbReference type="InterPro" id="IPR000253">
    <property type="entry name" value="FHA_dom"/>
</dbReference>
<dbReference type="PANTHER" id="PTHR24348">
    <property type="entry name" value="SERINE/THREONINE-PROTEIN KINASE UNC-51-RELATED"/>
    <property type="match status" value="1"/>
</dbReference>
<dbReference type="InterPro" id="IPR008271">
    <property type="entry name" value="Ser/Thr_kinase_AS"/>
</dbReference>
<feature type="region of interest" description="Disordered" evidence="9">
    <location>
        <begin position="265"/>
        <end position="294"/>
    </location>
</feature>
<feature type="domain" description="Protein kinase" evidence="11">
    <location>
        <begin position="303"/>
        <end position="589"/>
    </location>
</feature>
<dbReference type="InterPro" id="IPR017441">
    <property type="entry name" value="Protein_kinase_ATP_BS"/>
</dbReference>
<feature type="compositionally biased region" description="Polar residues" evidence="9">
    <location>
        <begin position="1"/>
        <end position="13"/>
    </location>
</feature>
<feature type="region of interest" description="Disordered" evidence="9">
    <location>
        <begin position="965"/>
        <end position="998"/>
    </location>
</feature>
<keyword evidence="6" id="KW-0072">Autophagy</keyword>
<comment type="similarity">
    <text evidence="2">Belongs to the protein kinase superfamily. CAMK Ser/Thr protein kinase family. CHEK2 subfamily.</text>
</comment>
<dbReference type="Proteomes" id="UP000748025">
    <property type="component" value="Unassembled WGS sequence"/>
</dbReference>
<feature type="region of interest" description="Disordered" evidence="9">
    <location>
        <begin position="227"/>
        <end position="246"/>
    </location>
</feature>
<organism evidence="12 13">
    <name type="scientific">Claviceps pusilla</name>
    <dbReference type="NCBI Taxonomy" id="123648"/>
    <lineage>
        <taxon>Eukaryota</taxon>
        <taxon>Fungi</taxon>
        <taxon>Dikarya</taxon>
        <taxon>Ascomycota</taxon>
        <taxon>Pezizomycotina</taxon>
        <taxon>Sordariomycetes</taxon>
        <taxon>Hypocreomycetidae</taxon>
        <taxon>Hypocreales</taxon>
        <taxon>Clavicipitaceae</taxon>
        <taxon>Claviceps</taxon>
    </lineage>
</organism>
<dbReference type="Pfam" id="PF00069">
    <property type="entry name" value="Pkinase"/>
    <property type="match status" value="1"/>
</dbReference>
<dbReference type="PROSITE" id="PS00107">
    <property type="entry name" value="PROTEIN_KINASE_ATP"/>
    <property type="match status" value="1"/>
</dbReference>
<evidence type="ECO:0000256" key="8">
    <source>
        <dbReference type="PROSITE-ProRule" id="PRU10141"/>
    </source>
</evidence>
<keyword evidence="5 8" id="KW-0067">ATP-binding</keyword>
<comment type="caution">
    <text evidence="12">The sequence shown here is derived from an EMBL/GenBank/DDBJ whole genome shotgun (WGS) entry which is preliminary data.</text>
</comment>
<dbReference type="PROSITE" id="PS50006">
    <property type="entry name" value="FHA_DOMAIN"/>
    <property type="match status" value="1"/>
</dbReference>
<evidence type="ECO:0000256" key="7">
    <source>
        <dbReference type="ARBA" id="ARBA00030237"/>
    </source>
</evidence>
<feature type="region of interest" description="Disordered" evidence="9">
    <location>
        <begin position="621"/>
        <end position="654"/>
    </location>
</feature>
<dbReference type="InterPro" id="IPR000719">
    <property type="entry name" value="Prot_kinase_dom"/>
</dbReference>
<dbReference type="EMBL" id="SRPW01000577">
    <property type="protein sequence ID" value="KAG6013512.1"/>
    <property type="molecule type" value="Genomic_DNA"/>
</dbReference>
<dbReference type="GO" id="GO:0010506">
    <property type="term" value="P:regulation of autophagy"/>
    <property type="evidence" value="ECO:0007669"/>
    <property type="project" value="InterPro"/>
</dbReference>
<evidence type="ECO:0000256" key="5">
    <source>
        <dbReference type="ARBA" id="ARBA00022840"/>
    </source>
</evidence>
<keyword evidence="13" id="KW-1185">Reference proteome</keyword>
<dbReference type="PROSITE" id="PS50011">
    <property type="entry name" value="PROTEIN_KINASE_DOM"/>
    <property type="match status" value="1"/>
</dbReference>